<dbReference type="Pfam" id="PF01116">
    <property type="entry name" value="F_bP_aldolase"/>
    <property type="match status" value="1"/>
</dbReference>
<dbReference type="EMBL" id="AZGB01000003">
    <property type="protein sequence ID" value="KRM07985.1"/>
    <property type="molecule type" value="Genomic_DNA"/>
</dbReference>
<dbReference type="Gene3D" id="3.20.20.70">
    <property type="entry name" value="Aldolase class I"/>
    <property type="match status" value="1"/>
</dbReference>
<dbReference type="STRING" id="1423750.FC89_GL002094"/>
<comment type="caution">
    <text evidence="2">The sequence shown here is derived from an EMBL/GenBank/DDBJ whole genome shotgun (WGS) entry which is preliminary data.</text>
</comment>
<accession>A0A0R1VQE5</accession>
<dbReference type="InterPro" id="IPR000771">
    <property type="entry name" value="FBA_II"/>
</dbReference>
<evidence type="ECO:0000256" key="1">
    <source>
        <dbReference type="ARBA" id="ARBA00001947"/>
    </source>
</evidence>
<dbReference type="GO" id="GO:0016832">
    <property type="term" value="F:aldehyde-lyase activity"/>
    <property type="evidence" value="ECO:0007669"/>
    <property type="project" value="InterPro"/>
</dbReference>
<dbReference type="GeneID" id="98320163"/>
<reference evidence="2 3" key="1">
    <citation type="journal article" date="2015" name="Genome Announc.">
        <title>Expanding the biotechnology potential of lactobacilli through comparative genomics of 213 strains and associated genera.</title>
        <authorList>
            <person name="Sun Z."/>
            <person name="Harris H.M."/>
            <person name="McCann A."/>
            <person name="Guo C."/>
            <person name="Argimon S."/>
            <person name="Zhang W."/>
            <person name="Yang X."/>
            <person name="Jeffery I.B."/>
            <person name="Cooney J.C."/>
            <person name="Kagawa T.F."/>
            <person name="Liu W."/>
            <person name="Song Y."/>
            <person name="Salvetti E."/>
            <person name="Wrobel A."/>
            <person name="Rasinkangas P."/>
            <person name="Parkhill J."/>
            <person name="Rea M.C."/>
            <person name="O'Sullivan O."/>
            <person name="Ritari J."/>
            <person name="Douillard F.P."/>
            <person name="Paul Ross R."/>
            <person name="Yang R."/>
            <person name="Briner A.E."/>
            <person name="Felis G.E."/>
            <person name="de Vos W.M."/>
            <person name="Barrangou R."/>
            <person name="Klaenhammer T.R."/>
            <person name="Caufield P.W."/>
            <person name="Cui Y."/>
            <person name="Zhang H."/>
            <person name="O'Toole P.W."/>
        </authorList>
    </citation>
    <scope>NUCLEOTIDE SEQUENCE [LARGE SCALE GENOMIC DNA]</scope>
    <source>
        <strain evidence="2 3">DSM 18630</strain>
    </source>
</reference>
<dbReference type="GO" id="GO:0005975">
    <property type="term" value="P:carbohydrate metabolic process"/>
    <property type="evidence" value="ECO:0007669"/>
    <property type="project" value="InterPro"/>
</dbReference>
<name>A0A0R1VQE5_9LACO</name>
<evidence type="ECO:0000313" key="3">
    <source>
        <dbReference type="Proteomes" id="UP000051451"/>
    </source>
</evidence>
<dbReference type="RefSeq" id="WP_235804358.1">
    <property type="nucleotide sequence ID" value="NZ_AZGB01000003.1"/>
</dbReference>
<protein>
    <submittedName>
        <fullName evidence="2">Uncharacterized protein</fullName>
    </submittedName>
</protein>
<dbReference type="GO" id="GO:0008270">
    <property type="term" value="F:zinc ion binding"/>
    <property type="evidence" value="ECO:0007669"/>
    <property type="project" value="InterPro"/>
</dbReference>
<sequence length="78" mass="9155">MSECLADEEYRKSVENGICKINYYSEMVHRVALAVKEKLEKESSNKQLFISDVSIWEKELVEKEIRQRLRVFGSSQKA</sequence>
<organism evidence="2 3">
    <name type="scientific">Liquorilactobacillus ghanensis DSM 18630</name>
    <dbReference type="NCBI Taxonomy" id="1423750"/>
    <lineage>
        <taxon>Bacteria</taxon>
        <taxon>Bacillati</taxon>
        <taxon>Bacillota</taxon>
        <taxon>Bacilli</taxon>
        <taxon>Lactobacillales</taxon>
        <taxon>Lactobacillaceae</taxon>
        <taxon>Liquorilactobacillus</taxon>
    </lineage>
</organism>
<evidence type="ECO:0000313" key="2">
    <source>
        <dbReference type="EMBL" id="KRM07985.1"/>
    </source>
</evidence>
<comment type="cofactor">
    <cofactor evidence="1">
        <name>Zn(2+)</name>
        <dbReference type="ChEBI" id="CHEBI:29105"/>
    </cofactor>
</comment>
<dbReference type="AlphaFoldDB" id="A0A0R1VQE5"/>
<keyword evidence="3" id="KW-1185">Reference proteome</keyword>
<proteinExistence type="predicted"/>
<dbReference type="InterPro" id="IPR013785">
    <property type="entry name" value="Aldolase_TIM"/>
</dbReference>
<dbReference type="Proteomes" id="UP000051451">
    <property type="component" value="Unassembled WGS sequence"/>
</dbReference>
<dbReference type="PATRIC" id="fig|1423750.3.peg.2135"/>
<gene>
    <name evidence="2" type="ORF">FC89_GL002094</name>
</gene>